<dbReference type="Proteomes" id="UP000238634">
    <property type="component" value="Unassembled WGS sequence"/>
</dbReference>
<dbReference type="EMBL" id="PVWG01000010">
    <property type="protein sequence ID" value="PSB19510.1"/>
    <property type="molecule type" value="Genomic_DNA"/>
</dbReference>
<gene>
    <name evidence="2" type="ORF">C7B65_11370</name>
</gene>
<reference evidence="2 3" key="2">
    <citation type="submission" date="2018-03" db="EMBL/GenBank/DDBJ databases">
        <title>The ancient ancestry and fast evolution of plastids.</title>
        <authorList>
            <person name="Moore K.R."/>
            <person name="Magnabosco C."/>
            <person name="Momper L."/>
            <person name="Gold D.A."/>
            <person name="Bosak T."/>
            <person name="Fournier G.P."/>
        </authorList>
    </citation>
    <scope>NUCLEOTIDE SEQUENCE [LARGE SCALE GENOMIC DNA]</scope>
    <source>
        <strain evidence="2 3">ULC007</strain>
    </source>
</reference>
<dbReference type="STRING" id="1920490.GCA_001895925_04722"/>
<accession>A0A2T1DG78</accession>
<organism evidence="2 3">
    <name type="scientific">Phormidesmis priestleyi ULC007</name>
    <dbReference type="NCBI Taxonomy" id="1920490"/>
    <lineage>
        <taxon>Bacteria</taxon>
        <taxon>Bacillati</taxon>
        <taxon>Cyanobacteriota</taxon>
        <taxon>Cyanophyceae</taxon>
        <taxon>Leptolyngbyales</taxon>
        <taxon>Leptolyngbyaceae</taxon>
        <taxon>Phormidesmis</taxon>
    </lineage>
</organism>
<dbReference type="AlphaFoldDB" id="A0A2T1DG78"/>
<keyword evidence="3" id="KW-1185">Reference proteome</keyword>
<dbReference type="OrthoDB" id="422658at2"/>
<protein>
    <submittedName>
        <fullName evidence="2">Uncharacterized protein</fullName>
    </submittedName>
</protein>
<evidence type="ECO:0000313" key="3">
    <source>
        <dbReference type="Proteomes" id="UP000238634"/>
    </source>
</evidence>
<name>A0A2T1DG78_9CYAN</name>
<feature type="compositionally biased region" description="Low complexity" evidence="1">
    <location>
        <begin position="152"/>
        <end position="178"/>
    </location>
</feature>
<reference evidence="2 3" key="1">
    <citation type="submission" date="2018-02" db="EMBL/GenBank/DDBJ databases">
        <authorList>
            <person name="Cohen D.B."/>
            <person name="Kent A.D."/>
        </authorList>
    </citation>
    <scope>NUCLEOTIDE SEQUENCE [LARGE SCALE GENOMIC DNA]</scope>
    <source>
        <strain evidence="2 3">ULC007</strain>
    </source>
</reference>
<evidence type="ECO:0000256" key="1">
    <source>
        <dbReference type="SAM" id="MobiDB-lite"/>
    </source>
</evidence>
<proteinExistence type="predicted"/>
<evidence type="ECO:0000313" key="2">
    <source>
        <dbReference type="EMBL" id="PSB19510.1"/>
    </source>
</evidence>
<comment type="caution">
    <text evidence="2">The sequence shown here is derived from an EMBL/GenBank/DDBJ whole genome shotgun (WGS) entry which is preliminary data.</text>
</comment>
<sequence>MSADRPCQLPHRFARPRFTAIGLAAWLGTAGGICLVEGTIAPQVVQAYTTRVDVALDRLPNESYDALIRRSEIVARAAAQRSFDRDILTSQVSVIVIGRNQGAETPILTLDVSRVQWSSRPDTRRWATYYKTSAALLGFEQLSPVPVTVTAPPTPAVAPVAPTQVQPSRNTTPSQQTTPTPPTQEDGVPPEDQQP</sequence>
<dbReference type="RefSeq" id="WP_073072009.1">
    <property type="nucleotide sequence ID" value="NZ_MPPI01000013.1"/>
</dbReference>
<feature type="region of interest" description="Disordered" evidence="1">
    <location>
        <begin position="152"/>
        <end position="195"/>
    </location>
</feature>